<accession>A0ABQ0IZ28</accession>
<evidence type="ECO:0000313" key="2">
    <source>
        <dbReference type="Proteomes" id="UP000018209"/>
    </source>
</evidence>
<gene>
    <name evidence="1" type="ORF">NBRC3257_2459</name>
</gene>
<proteinExistence type="predicted"/>
<evidence type="ECO:0008006" key="3">
    <source>
        <dbReference type="Google" id="ProtNLM"/>
    </source>
</evidence>
<reference evidence="1 2" key="1">
    <citation type="submission" date="2013-08" db="EMBL/GenBank/DDBJ databases">
        <title>Gluconobacter thailandicus NBRC 3257 whole genome sequence.</title>
        <authorList>
            <person name="Matsutani M."/>
            <person name="Yakushi T."/>
            <person name="Matsushita K."/>
        </authorList>
    </citation>
    <scope>NUCLEOTIDE SEQUENCE [LARGE SCALE GENOMIC DNA]</scope>
    <source>
        <strain evidence="1 2">NBRC 3257</strain>
    </source>
</reference>
<evidence type="ECO:0000313" key="1">
    <source>
        <dbReference type="EMBL" id="GAD27460.1"/>
    </source>
</evidence>
<name>A0ABQ0IZ28_GLUTH</name>
<keyword evidence="2" id="KW-1185">Reference proteome</keyword>
<protein>
    <recommendedName>
        <fullName evidence="3">Transposase</fullName>
    </recommendedName>
</protein>
<comment type="caution">
    <text evidence="1">The sequence shown here is derived from an EMBL/GenBank/DDBJ whole genome shotgun (WGS) entry which is preliminary data.</text>
</comment>
<dbReference type="EMBL" id="BASM01000029">
    <property type="protein sequence ID" value="GAD27460.1"/>
    <property type="molecule type" value="Genomic_DNA"/>
</dbReference>
<sequence length="79" mass="9302">MFRVLEDILHINSDGISRHAFLYFPATIRSSVFNSFLILLADETTFGQLFPRYFDILPWAGHFHSAQPPIIFRLFHDFE</sequence>
<dbReference type="Proteomes" id="UP000018209">
    <property type="component" value="Unassembled WGS sequence"/>
</dbReference>
<organism evidence="1 2">
    <name type="scientific">Gluconobacter thailandicus NBRC 3257</name>
    <dbReference type="NCBI Taxonomy" id="1381097"/>
    <lineage>
        <taxon>Bacteria</taxon>
        <taxon>Pseudomonadati</taxon>
        <taxon>Pseudomonadota</taxon>
        <taxon>Alphaproteobacteria</taxon>
        <taxon>Acetobacterales</taxon>
        <taxon>Acetobacteraceae</taxon>
        <taxon>Gluconobacter</taxon>
    </lineage>
</organism>